<dbReference type="GO" id="GO:0016209">
    <property type="term" value="F:antioxidant activity"/>
    <property type="evidence" value="ECO:0007669"/>
    <property type="project" value="InterPro"/>
</dbReference>
<dbReference type="Gene3D" id="3.40.30.10">
    <property type="entry name" value="Glutaredoxin"/>
    <property type="match status" value="1"/>
</dbReference>
<keyword evidence="4" id="KW-1185">Reference proteome</keyword>
<dbReference type="PANTHER" id="PTHR42852:SF13">
    <property type="entry name" value="PROTEIN DIPZ"/>
    <property type="match status" value="1"/>
</dbReference>
<dbReference type="Pfam" id="PF00578">
    <property type="entry name" value="AhpC-TSA"/>
    <property type="match status" value="1"/>
</dbReference>
<organism evidence="3 4">
    <name type="scientific">Christiangramia crocea</name>
    <dbReference type="NCBI Taxonomy" id="2904124"/>
    <lineage>
        <taxon>Bacteria</taxon>
        <taxon>Pseudomonadati</taxon>
        <taxon>Bacteroidota</taxon>
        <taxon>Flavobacteriia</taxon>
        <taxon>Flavobacteriales</taxon>
        <taxon>Flavobacteriaceae</taxon>
        <taxon>Christiangramia</taxon>
    </lineage>
</organism>
<dbReference type="InterPro" id="IPR050553">
    <property type="entry name" value="Thioredoxin_ResA/DsbE_sf"/>
</dbReference>
<dbReference type="CDD" id="cd02966">
    <property type="entry name" value="TlpA_like_family"/>
    <property type="match status" value="1"/>
</dbReference>
<feature type="chain" id="PRO_5040748676" evidence="1">
    <location>
        <begin position="26"/>
        <end position="196"/>
    </location>
</feature>
<dbReference type="SUPFAM" id="SSF52833">
    <property type="entry name" value="Thioredoxin-like"/>
    <property type="match status" value="1"/>
</dbReference>
<keyword evidence="1" id="KW-0732">Signal</keyword>
<protein>
    <submittedName>
        <fullName evidence="3">Peroxiredoxin family protein</fullName>
    </submittedName>
</protein>
<dbReference type="InterPro" id="IPR000866">
    <property type="entry name" value="AhpC/TSA"/>
</dbReference>
<dbReference type="RefSeq" id="WP_240097444.1">
    <property type="nucleotide sequence ID" value="NZ_JAJSON010000016.1"/>
</dbReference>
<evidence type="ECO:0000259" key="2">
    <source>
        <dbReference type="PROSITE" id="PS51352"/>
    </source>
</evidence>
<proteinExistence type="predicted"/>
<accession>A0A9X1UVW6</accession>
<comment type="caution">
    <text evidence="3">The sequence shown here is derived from an EMBL/GenBank/DDBJ whole genome shotgun (WGS) entry which is preliminary data.</text>
</comment>
<sequence length="196" mass="22394">MKMNKKLWRLNLMLLLCLLIIPAFDHPVFGQENDNPGNTSDNIHNKKAPEFSLESLDGKTISLKDYEGKILVLHIATTWCPFCNAEAPHLEQLYQDYKGRNVEVLIIDVKEPKELVKNQLKEKHNLSFPILLDPEGEVAASFAPQDVLPDLSRDEVMLASNLIIDREGKIQFMSLLDSKNFDAELVELKKRLDEIL</sequence>
<evidence type="ECO:0000313" key="4">
    <source>
        <dbReference type="Proteomes" id="UP001139344"/>
    </source>
</evidence>
<evidence type="ECO:0000313" key="3">
    <source>
        <dbReference type="EMBL" id="MCG9971315.1"/>
    </source>
</evidence>
<dbReference type="PROSITE" id="PS51352">
    <property type="entry name" value="THIOREDOXIN_2"/>
    <property type="match status" value="1"/>
</dbReference>
<dbReference type="Proteomes" id="UP001139344">
    <property type="component" value="Unassembled WGS sequence"/>
</dbReference>
<evidence type="ECO:0000256" key="1">
    <source>
        <dbReference type="SAM" id="SignalP"/>
    </source>
</evidence>
<dbReference type="GO" id="GO:0016491">
    <property type="term" value="F:oxidoreductase activity"/>
    <property type="evidence" value="ECO:0007669"/>
    <property type="project" value="InterPro"/>
</dbReference>
<feature type="domain" description="Thioredoxin" evidence="2">
    <location>
        <begin position="42"/>
        <end position="196"/>
    </location>
</feature>
<dbReference type="InterPro" id="IPR036249">
    <property type="entry name" value="Thioredoxin-like_sf"/>
</dbReference>
<dbReference type="PANTHER" id="PTHR42852">
    <property type="entry name" value="THIOL:DISULFIDE INTERCHANGE PROTEIN DSBE"/>
    <property type="match status" value="1"/>
</dbReference>
<dbReference type="InterPro" id="IPR013766">
    <property type="entry name" value="Thioredoxin_domain"/>
</dbReference>
<feature type="signal peptide" evidence="1">
    <location>
        <begin position="1"/>
        <end position="25"/>
    </location>
</feature>
<name>A0A9X1UVW6_9FLAO</name>
<reference evidence="3" key="1">
    <citation type="submission" date="2021-12" db="EMBL/GenBank/DDBJ databases">
        <title>Description of Gramella crocea sp. nov., a new bacterium isolated from activated sludge.</title>
        <authorList>
            <person name="Zhang X."/>
        </authorList>
    </citation>
    <scope>NUCLEOTIDE SEQUENCE</scope>
    <source>
        <strain evidence="3">YB25</strain>
    </source>
</reference>
<dbReference type="AlphaFoldDB" id="A0A9X1UVW6"/>
<gene>
    <name evidence="3" type="ORF">LU635_06655</name>
</gene>
<dbReference type="EMBL" id="JAJSON010000016">
    <property type="protein sequence ID" value="MCG9971315.1"/>
    <property type="molecule type" value="Genomic_DNA"/>
</dbReference>